<dbReference type="SUPFAM" id="SSF81271">
    <property type="entry name" value="TGS-like"/>
    <property type="match status" value="1"/>
</dbReference>
<dbReference type="InterPro" id="IPR047246">
    <property type="entry name" value="ThrRS_anticodon"/>
</dbReference>
<dbReference type="Pfam" id="PF00587">
    <property type="entry name" value="tRNA-synt_2b"/>
    <property type="match status" value="1"/>
</dbReference>
<dbReference type="FunFam" id="3.30.930.10:FF:000019">
    <property type="entry name" value="Threonine--tRNA ligase"/>
    <property type="match status" value="1"/>
</dbReference>
<sequence>MADISVKLPDGSKRELPAGSTAADLAKAIGSRLAKAAVIAVVDGIERDLTTSLHDGAEVAIITDTSDTGLHTIRHSTAHVLAQAVLELFPGSTNAIGPAVENGFYYDFALPGNATFSAEDLSRIDAQMREIMAADQPFVRGELSATEALDVFRDFPYKCEIIERTAKKVADDDGLDAGEVSADGIVSFYRNSDSFLDMCLGPHVPSTGRLGHFALQRVAGAYWRGDHTRPMLQRIYGTAWATKKDLEAYLHRLEEAAKRDHRKLAAELDLVSWPDELGPGLAVWHPKGAMVRKQMEDYSRDRHVNGGYSIVYSPHIARSVLWETSGHLGFYKDSMYPAMELDEGVKYYPKPMNCPFHILIYKSQQRSYRELPIRLYELGTVYRYELSGAVHGLMRIRGFTQDDSHIFCTREMVADEIASLLDFVLDVLRSFGFTDFQAKLSTRPRDKSVGEDDMWELATDALREALAGAGLDYTIDSGGGAFYGPKIDVDVKDAIGRSWQLSTIQLDFNMPARFGMEYIGADGQAHQPVMIHRALFGSVERFFGVLLEHFAGAFPAWLAPVHASVLPVASAHEAYASEVVADLRSRGFRVELHEADEQLGKRIRNAKLQKHPYVLVVGEDDVEHRTVGVNPRGGEVERGVALGVFGDRLAADLAARR</sequence>
<dbReference type="InterPro" id="IPR045864">
    <property type="entry name" value="aa-tRNA-synth_II/BPL/LPL"/>
</dbReference>
<keyword evidence="6" id="KW-0436">Ligase</keyword>
<evidence type="ECO:0000256" key="8">
    <source>
        <dbReference type="ARBA" id="ARBA00022741"/>
    </source>
</evidence>
<dbReference type="GO" id="GO:0004829">
    <property type="term" value="F:threonine-tRNA ligase activity"/>
    <property type="evidence" value="ECO:0007669"/>
    <property type="project" value="UniProtKB-EC"/>
</dbReference>
<evidence type="ECO:0000256" key="2">
    <source>
        <dbReference type="ARBA" id="ARBA00008226"/>
    </source>
</evidence>
<dbReference type="GO" id="GO:0006435">
    <property type="term" value="P:threonyl-tRNA aminoacylation"/>
    <property type="evidence" value="ECO:0007669"/>
    <property type="project" value="InterPro"/>
</dbReference>
<evidence type="ECO:0000256" key="12">
    <source>
        <dbReference type="ARBA" id="ARBA00022917"/>
    </source>
</evidence>
<dbReference type="EC" id="6.1.1.3" evidence="3"/>
<dbReference type="Pfam" id="PF02824">
    <property type="entry name" value="TGS"/>
    <property type="match status" value="1"/>
</dbReference>
<dbReference type="SUPFAM" id="SSF52954">
    <property type="entry name" value="Class II aaRS ABD-related"/>
    <property type="match status" value="1"/>
</dbReference>
<dbReference type="PROSITE" id="PS50862">
    <property type="entry name" value="AA_TRNA_LIGASE_II"/>
    <property type="match status" value="1"/>
</dbReference>
<dbReference type="AlphaFoldDB" id="A0A6J6T3W0"/>
<dbReference type="FunFam" id="3.30.980.10:FF:000005">
    <property type="entry name" value="Threonyl-tRNA synthetase, mitochondrial"/>
    <property type="match status" value="1"/>
</dbReference>
<dbReference type="InterPro" id="IPR018163">
    <property type="entry name" value="Thr/Ala-tRNA-synth_IIc_edit"/>
</dbReference>
<dbReference type="InterPro" id="IPR012675">
    <property type="entry name" value="Beta-grasp_dom_sf"/>
</dbReference>
<comment type="similarity">
    <text evidence="2">Belongs to the class-II aminoacyl-tRNA synthetase family.</text>
</comment>
<dbReference type="GO" id="GO:0000049">
    <property type="term" value="F:tRNA binding"/>
    <property type="evidence" value="ECO:0007669"/>
    <property type="project" value="UniProtKB-KW"/>
</dbReference>
<evidence type="ECO:0000256" key="3">
    <source>
        <dbReference type="ARBA" id="ARBA00013163"/>
    </source>
</evidence>
<reference evidence="18" key="1">
    <citation type="submission" date="2020-05" db="EMBL/GenBank/DDBJ databases">
        <authorList>
            <person name="Chiriac C."/>
            <person name="Salcher M."/>
            <person name="Ghai R."/>
            <person name="Kavagutti S V."/>
        </authorList>
    </citation>
    <scope>NUCLEOTIDE SEQUENCE</scope>
</reference>
<evidence type="ECO:0000256" key="1">
    <source>
        <dbReference type="ARBA" id="ARBA00004496"/>
    </source>
</evidence>
<dbReference type="InterPro" id="IPR004095">
    <property type="entry name" value="TGS"/>
</dbReference>
<evidence type="ECO:0000256" key="7">
    <source>
        <dbReference type="ARBA" id="ARBA00022723"/>
    </source>
</evidence>
<dbReference type="NCBIfam" id="TIGR00418">
    <property type="entry name" value="thrS"/>
    <property type="match status" value="1"/>
</dbReference>
<dbReference type="SMART" id="SM00863">
    <property type="entry name" value="tRNA_SAD"/>
    <property type="match status" value="1"/>
</dbReference>
<dbReference type="InterPro" id="IPR033728">
    <property type="entry name" value="ThrRS_core"/>
</dbReference>
<comment type="catalytic activity">
    <reaction evidence="15">
        <text>tRNA(Thr) + L-threonine + ATP = L-threonyl-tRNA(Thr) + AMP + diphosphate + H(+)</text>
        <dbReference type="Rhea" id="RHEA:24624"/>
        <dbReference type="Rhea" id="RHEA-COMP:9670"/>
        <dbReference type="Rhea" id="RHEA-COMP:9704"/>
        <dbReference type="ChEBI" id="CHEBI:15378"/>
        <dbReference type="ChEBI" id="CHEBI:30616"/>
        <dbReference type="ChEBI" id="CHEBI:33019"/>
        <dbReference type="ChEBI" id="CHEBI:57926"/>
        <dbReference type="ChEBI" id="CHEBI:78442"/>
        <dbReference type="ChEBI" id="CHEBI:78534"/>
        <dbReference type="ChEBI" id="CHEBI:456215"/>
        <dbReference type="EC" id="6.1.1.3"/>
    </reaction>
</comment>
<dbReference type="InterPro" id="IPR036621">
    <property type="entry name" value="Anticodon-bd_dom_sf"/>
</dbReference>
<keyword evidence="10" id="KW-0067">ATP-binding</keyword>
<dbReference type="EMBL" id="CAFABA010000082">
    <property type="protein sequence ID" value="CAB4833813.1"/>
    <property type="molecule type" value="Genomic_DNA"/>
</dbReference>
<dbReference type="InterPro" id="IPR012676">
    <property type="entry name" value="TGS-like"/>
</dbReference>
<dbReference type="PRINTS" id="PR01047">
    <property type="entry name" value="TRNASYNTHTHR"/>
</dbReference>
<dbReference type="InterPro" id="IPR006195">
    <property type="entry name" value="aa-tRNA-synth_II"/>
</dbReference>
<keyword evidence="9" id="KW-0862">Zinc</keyword>
<gene>
    <name evidence="18" type="ORF">UFOPK2754_01232</name>
    <name evidence="19" type="ORF">UFOPK3139_01896</name>
</gene>
<dbReference type="Gene3D" id="3.10.20.30">
    <property type="match status" value="1"/>
</dbReference>
<evidence type="ECO:0000259" key="17">
    <source>
        <dbReference type="PROSITE" id="PS51880"/>
    </source>
</evidence>
<keyword evidence="4" id="KW-0963">Cytoplasm</keyword>
<dbReference type="CDD" id="cd01667">
    <property type="entry name" value="TGS_ThrRS"/>
    <property type="match status" value="1"/>
</dbReference>
<dbReference type="InterPro" id="IPR002320">
    <property type="entry name" value="Thr-tRNA-ligase_IIa"/>
</dbReference>
<dbReference type="CDD" id="cd00771">
    <property type="entry name" value="ThrRS_core"/>
    <property type="match status" value="1"/>
</dbReference>
<dbReference type="GO" id="GO:0046872">
    <property type="term" value="F:metal ion binding"/>
    <property type="evidence" value="ECO:0007669"/>
    <property type="project" value="UniProtKB-KW"/>
</dbReference>
<dbReference type="Gene3D" id="3.40.50.800">
    <property type="entry name" value="Anticodon-binding domain"/>
    <property type="match status" value="1"/>
</dbReference>
<keyword evidence="11" id="KW-0694">RNA-binding</keyword>
<dbReference type="GO" id="GO:0005524">
    <property type="term" value="F:ATP binding"/>
    <property type="evidence" value="ECO:0007669"/>
    <property type="project" value="UniProtKB-KW"/>
</dbReference>
<dbReference type="Pfam" id="PF03129">
    <property type="entry name" value="HGTP_anticodon"/>
    <property type="match status" value="1"/>
</dbReference>
<dbReference type="PANTHER" id="PTHR11451">
    <property type="entry name" value="THREONINE-TRNA LIGASE"/>
    <property type="match status" value="1"/>
</dbReference>
<keyword evidence="12" id="KW-0648">Protein biosynthesis</keyword>
<evidence type="ECO:0000256" key="5">
    <source>
        <dbReference type="ARBA" id="ARBA00022555"/>
    </source>
</evidence>
<proteinExistence type="inferred from homology"/>
<keyword evidence="13" id="KW-0030">Aminoacyl-tRNA synthetase</keyword>
<evidence type="ECO:0000256" key="10">
    <source>
        <dbReference type="ARBA" id="ARBA00022840"/>
    </source>
</evidence>
<evidence type="ECO:0000256" key="14">
    <source>
        <dbReference type="ARBA" id="ARBA00031900"/>
    </source>
</evidence>
<dbReference type="SUPFAM" id="SSF55186">
    <property type="entry name" value="ThrRS/AlaRS common domain"/>
    <property type="match status" value="1"/>
</dbReference>
<evidence type="ECO:0000256" key="6">
    <source>
        <dbReference type="ARBA" id="ARBA00022598"/>
    </source>
</evidence>
<evidence type="ECO:0000313" key="19">
    <source>
        <dbReference type="EMBL" id="CAB4833813.1"/>
    </source>
</evidence>
<feature type="domain" description="Aminoacyl-transfer RNA synthetases class-II family profile" evidence="16">
    <location>
        <begin position="260"/>
        <end position="555"/>
    </location>
</feature>
<dbReference type="Gene3D" id="3.30.930.10">
    <property type="entry name" value="Bira Bifunctional Protein, Domain 2"/>
    <property type="match status" value="1"/>
</dbReference>
<dbReference type="Gene3D" id="3.30.54.20">
    <property type="match status" value="1"/>
</dbReference>
<dbReference type="GO" id="GO:0005737">
    <property type="term" value="C:cytoplasm"/>
    <property type="evidence" value="ECO:0007669"/>
    <property type="project" value="UniProtKB-SubCell"/>
</dbReference>
<keyword evidence="8" id="KW-0547">Nucleotide-binding</keyword>
<dbReference type="InterPro" id="IPR012947">
    <property type="entry name" value="tRNA_SAD"/>
</dbReference>
<dbReference type="Pfam" id="PF07973">
    <property type="entry name" value="tRNA_SAD"/>
    <property type="match status" value="1"/>
</dbReference>
<evidence type="ECO:0000256" key="13">
    <source>
        <dbReference type="ARBA" id="ARBA00023146"/>
    </source>
</evidence>
<dbReference type="InterPro" id="IPR002314">
    <property type="entry name" value="aa-tRNA-synt_IIb"/>
</dbReference>
<name>A0A6J6T3W0_9ZZZZ</name>
<dbReference type="PANTHER" id="PTHR11451:SF44">
    <property type="entry name" value="THREONINE--TRNA LIGASE, CHLOROPLASTIC_MITOCHONDRIAL 2"/>
    <property type="match status" value="1"/>
</dbReference>
<dbReference type="CDD" id="cd00860">
    <property type="entry name" value="ThrRS_anticodon"/>
    <property type="match status" value="1"/>
</dbReference>
<dbReference type="InterPro" id="IPR004154">
    <property type="entry name" value="Anticodon-bd"/>
</dbReference>
<dbReference type="HAMAP" id="MF_00184">
    <property type="entry name" value="Thr_tRNA_synth"/>
    <property type="match status" value="1"/>
</dbReference>
<dbReference type="EMBL" id="CAEZYR010000038">
    <property type="protein sequence ID" value="CAB4741852.1"/>
    <property type="molecule type" value="Genomic_DNA"/>
</dbReference>
<accession>A0A6J6T3W0</accession>
<organism evidence="18">
    <name type="scientific">freshwater metagenome</name>
    <dbReference type="NCBI Taxonomy" id="449393"/>
    <lineage>
        <taxon>unclassified sequences</taxon>
        <taxon>metagenomes</taxon>
        <taxon>ecological metagenomes</taxon>
    </lineage>
</organism>
<evidence type="ECO:0000256" key="4">
    <source>
        <dbReference type="ARBA" id="ARBA00022490"/>
    </source>
</evidence>
<comment type="subcellular location">
    <subcellularLocation>
        <location evidence="1">Cytoplasm</location>
    </subcellularLocation>
</comment>
<evidence type="ECO:0000259" key="16">
    <source>
        <dbReference type="PROSITE" id="PS50862"/>
    </source>
</evidence>
<evidence type="ECO:0000256" key="9">
    <source>
        <dbReference type="ARBA" id="ARBA00022833"/>
    </source>
</evidence>
<evidence type="ECO:0000256" key="11">
    <source>
        <dbReference type="ARBA" id="ARBA00022884"/>
    </source>
</evidence>
<dbReference type="SUPFAM" id="SSF55681">
    <property type="entry name" value="Class II aaRS and biotin synthetases"/>
    <property type="match status" value="1"/>
</dbReference>
<dbReference type="Gene3D" id="3.30.980.10">
    <property type="entry name" value="Threonyl-trna Synthetase, Chain A, domain 2"/>
    <property type="match status" value="1"/>
</dbReference>
<evidence type="ECO:0000313" key="18">
    <source>
        <dbReference type="EMBL" id="CAB4741852.1"/>
    </source>
</evidence>
<protein>
    <recommendedName>
        <fullName evidence="3">threonine--tRNA ligase</fullName>
        <ecNumber evidence="3">6.1.1.3</ecNumber>
    </recommendedName>
    <alternativeName>
        <fullName evidence="14">Threonyl-tRNA synthetase</fullName>
    </alternativeName>
</protein>
<keyword evidence="7" id="KW-0479">Metal-binding</keyword>
<keyword evidence="5" id="KW-0820">tRNA-binding</keyword>
<dbReference type="PROSITE" id="PS51880">
    <property type="entry name" value="TGS"/>
    <property type="match status" value="1"/>
</dbReference>
<evidence type="ECO:0000256" key="15">
    <source>
        <dbReference type="ARBA" id="ARBA00049515"/>
    </source>
</evidence>
<feature type="domain" description="TGS" evidence="17">
    <location>
        <begin position="1"/>
        <end position="63"/>
    </location>
</feature>